<accession>A0A2B7WI97</accession>
<evidence type="ECO:0000259" key="3">
    <source>
        <dbReference type="PROSITE" id="PS50114"/>
    </source>
</evidence>
<dbReference type="PROSITE" id="PS50114">
    <property type="entry name" value="GATA_ZN_FINGER_2"/>
    <property type="match status" value="1"/>
</dbReference>
<dbReference type="CDD" id="cd00202">
    <property type="entry name" value="ZnF_GATA"/>
    <property type="match status" value="1"/>
</dbReference>
<evidence type="ECO:0000256" key="2">
    <source>
        <dbReference type="SAM" id="Coils"/>
    </source>
</evidence>
<gene>
    <name evidence="4" type="ORF">AJ80_09855</name>
</gene>
<keyword evidence="1" id="KW-0479">Metal-binding</keyword>
<dbReference type="InterPro" id="IPR013088">
    <property type="entry name" value="Znf_NHR/GATA"/>
</dbReference>
<keyword evidence="1" id="KW-0862">Zinc</keyword>
<feature type="coiled-coil region" evidence="2">
    <location>
        <begin position="211"/>
        <end position="238"/>
    </location>
</feature>
<protein>
    <recommendedName>
        <fullName evidence="3">GATA-type domain-containing protein</fullName>
    </recommendedName>
</protein>
<reference evidence="4 5" key="1">
    <citation type="submission" date="2017-10" db="EMBL/GenBank/DDBJ databases">
        <title>Comparative genomics in systemic dimorphic fungi from Ajellomycetaceae.</title>
        <authorList>
            <person name="Munoz J.F."/>
            <person name="Mcewen J.G."/>
            <person name="Clay O.K."/>
            <person name="Cuomo C.A."/>
        </authorList>
    </citation>
    <scope>NUCLEOTIDE SEQUENCE [LARGE SCALE GENOMIC DNA]</scope>
    <source>
        <strain evidence="4 5">UAMH7299</strain>
    </source>
</reference>
<evidence type="ECO:0000256" key="1">
    <source>
        <dbReference type="PROSITE-ProRule" id="PRU00094"/>
    </source>
</evidence>
<dbReference type="InterPro" id="IPR000679">
    <property type="entry name" value="Znf_GATA"/>
</dbReference>
<dbReference type="Proteomes" id="UP000224634">
    <property type="component" value="Unassembled WGS sequence"/>
</dbReference>
<dbReference type="AlphaFoldDB" id="A0A2B7WI97"/>
<feature type="domain" description="GATA-type" evidence="3">
    <location>
        <begin position="249"/>
        <end position="282"/>
    </location>
</feature>
<dbReference type="Pfam" id="PF00320">
    <property type="entry name" value="GATA"/>
    <property type="match status" value="1"/>
</dbReference>
<dbReference type="OrthoDB" id="2162994at2759"/>
<comment type="caution">
    <text evidence="4">The sequence shown here is derived from an EMBL/GenBank/DDBJ whole genome shotgun (WGS) entry which is preliminary data.</text>
</comment>
<keyword evidence="1" id="KW-0863">Zinc-finger</keyword>
<evidence type="ECO:0000313" key="5">
    <source>
        <dbReference type="Proteomes" id="UP000224634"/>
    </source>
</evidence>
<evidence type="ECO:0000313" key="4">
    <source>
        <dbReference type="EMBL" id="PGG96241.1"/>
    </source>
</evidence>
<dbReference type="GO" id="GO:0006355">
    <property type="term" value="P:regulation of DNA-templated transcription"/>
    <property type="evidence" value="ECO:0007669"/>
    <property type="project" value="InterPro"/>
</dbReference>
<sequence length="282" mass="31065">MVQQEGIILNRVLQQTFGRAPFSEPHQVSESTWRTVDYQSLYQYGFRLQSPQPWLSRPVNQHQGHPLSASHSVQTIYQVQDRLDDRGMLDPGDVQREGQQFSTAWTSPSLGNVGKASIDPLLGYKPTANATWLLAHSGHSDLNSELLAGSYPYPPDEDMVQSKTEMEMVVEKGSGVVSGVVPASQIMFSPGVDLTSAGGVALDLLSSQQDANAVCNQLQAMQANNEQFREENSLLSEEPKTQMKKQKQEYQPAKCAACSKTTSTEWRRGPSGKRECCNACGL</sequence>
<proteinExistence type="predicted"/>
<keyword evidence="5" id="KW-1185">Reference proteome</keyword>
<name>A0A2B7WI97_POLH7</name>
<keyword evidence="2" id="KW-0175">Coiled coil</keyword>
<organism evidence="4 5">
    <name type="scientific">Polytolypa hystricis (strain UAMH7299)</name>
    <dbReference type="NCBI Taxonomy" id="1447883"/>
    <lineage>
        <taxon>Eukaryota</taxon>
        <taxon>Fungi</taxon>
        <taxon>Dikarya</taxon>
        <taxon>Ascomycota</taxon>
        <taxon>Pezizomycotina</taxon>
        <taxon>Eurotiomycetes</taxon>
        <taxon>Eurotiomycetidae</taxon>
        <taxon>Onygenales</taxon>
        <taxon>Onygenales incertae sedis</taxon>
        <taxon>Polytolypa</taxon>
    </lineage>
</organism>
<dbReference type="SUPFAM" id="SSF57716">
    <property type="entry name" value="Glucocorticoid receptor-like (DNA-binding domain)"/>
    <property type="match status" value="1"/>
</dbReference>
<dbReference type="GO" id="GO:0043565">
    <property type="term" value="F:sequence-specific DNA binding"/>
    <property type="evidence" value="ECO:0007669"/>
    <property type="project" value="InterPro"/>
</dbReference>
<dbReference type="GO" id="GO:0008270">
    <property type="term" value="F:zinc ion binding"/>
    <property type="evidence" value="ECO:0007669"/>
    <property type="project" value="UniProtKB-KW"/>
</dbReference>
<dbReference type="Gene3D" id="3.30.50.10">
    <property type="entry name" value="Erythroid Transcription Factor GATA-1, subunit A"/>
    <property type="match status" value="1"/>
</dbReference>
<dbReference type="EMBL" id="PDNA01000371">
    <property type="protein sequence ID" value="PGG96241.1"/>
    <property type="molecule type" value="Genomic_DNA"/>
</dbReference>